<dbReference type="InterPro" id="IPR002645">
    <property type="entry name" value="STAS_dom"/>
</dbReference>
<dbReference type="EMBL" id="PGCL01000003">
    <property type="protein sequence ID" value="TAJ43855.1"/>
    <property type="molecule type" value="Genomic_DNA"/>
</dbReference>
<dbReference type="Pfam" id="PF01740">
    <property type="entry name" value="STAS"/>
    <property type="match status" value="1"/>
</dbReference>
<dbReference type="RefSeq" id="WP_130646910.1">
    <property type="nucleotide sequence ID" value="NZ_PGCL01000003.1"/>
</dbReference>
<sequence length="118" mass="12486">MTDPTHTGHRIINGTPVVPVSGRIDASTAADLEQELASAVRDGASSVVVDMTDLDYISSSGLRVLLAAKKNLSRGGGTLKIAAMKPFVREVFEISGFLRIFPVYPGVDEALQEKGTGE</sequence>
<dbReference type="GO" id="GO:0043856">
    <property type="term" value="F:anti-sigma factor antagonist activity"/>
    <property type="evidence" value="ECO:0007669"/>
    <property type="project" value="InterPro"/>
</dbReference>
<keyword evidence="4" id="KW-1185">Reference proteome</keyword>
<dbReference type="Gene3D" id="3.30.750.24">
    <property type="entry name" value="STAS domain"/>
    <property type="match status" value="1"/>
</dbReference>
<accession>A0A483CS17</accession>
<dbReference type="CDD" id="cd07043">
    <property type="entry name" value="STAS_anti-anti-sigma_factors"/>
    <property type="match status" value="1"/>
</dbReference>
<comment type="similarity">
    <text evidence="1">Belongs to the anti-sigma-factor antagonist family.</text>
</comment>
<dbReference type="OrthoDB" id="70392at2157"/>
<reference evidence="3 4" key="1">
    <citation type="submission" date="2017-11" db="EMBL/GenBank/DDBJ databases">
        <title>Isolation and Characterization of Methanofollis Species from Methane Seep Offshore SW Taiwan.</title>
        <authorList>
            <person name="Teng N.-H."/>
            <person name="Lai M.-C."/>
            <person name="Chen S.-C."/>
        </authorList>
    </citation>
    <scope>NUCLEOTIDE SEQUENCE [LARGE SCALE GENOMIC DNA]</scope>
    <source>
        <strain evidence="3 4">FWC-SCC2</strain>
    </source>
</reference>
<dbReference type="InterPro" id="IPR036513">
    <property type="entry name" value="STAS_dom_sf"/>
</dbReference>
<feature type="domain" description="STAS" evidence="2">
    <location>
        <begin position="5"/>
        <end position="114"/>
    </location>
</feature>
<gene>
    <name evidence="3" type="ORF">CUJ86_07245</name>
</gene>
<dbReference type="InterPro" id="IPR003658">
    <property type="entry name" value="Anti-sigma_ant"/>
</dbReference>
<dbReference type="AlphaFoldDB" id="A0A483CS17"/>
<evidence type="ECO:0000259" key="2">
    <source>
        <dbReference type="PROSITE" id="PS50801"/>
    </source>
</evidence>
<dbReference type="PROSITE" id="PS50801">
    <property type="entry name" value="STAS"/>
    <property type="match status" value="1"/>
</dbReference>
<evidence type="ECO:0000313" key="4">
    <source>
        <dbReference type="Proteomes" id="UP000292580"/>
    </source>
</evidence>
<organism evidence="3 4">
    <name type="scientific">Methanofollis fontis</name>
    <dbReference type="NCBI Taxonomy" id="2052832"/>
    <lineage>
        <taxon>Archaea</taxon>
        <taxon>Methanobacteriati</taxon>
        <taxon>Methanobacteriota</taxon>
        <taxon>Stenosarchaea group</taxon>
        <taxon>Methanomicrobia</taxon>
        <taxon>Methanomicrobiales</taxon>
        <taxon>Methanomicrobiaceae</taxon>
        <taxon>Methanofollis</taxon>
    </lineage>
</organism>
<dbReference type="SUPFAM" id="SSF52091">
    <property type="entry name" value="SpoIIaa-like"/>
    <property type="match status" value="1"/>
</dbReference>
<dbReference type="NCBIfam" id="TIGR00377">
    <property type="entry name" value="ant_ant_sig"/>
    <property type="match status" value="1"/>
</dbReference>
<dbReference type="PANTHER" id="PTHR33495:SF2">
    <property type="entry name" value="ANTI-SIGMA FACTOR ANTAGONIST TM_1081-RELATED"/>
    <property type="match status" value="1"/>
</dbReference>
<dbReference type="Proteomes" id="UP000292580">
    <property type="component" value="Unassembled WGS sequence"/>
</dbReference>
<comment type="caution">
    <text evidence="3">The sequence shown here is derived from an EMBL/GenBank/DDBJ whole genome shotgun (WGS) entry which is preliminary data.</text>
</comment>
<evidence type="ECO:0000256" key="1">
    <source>
        <dbReference type="ARBA" id="ARBA00009013"/>
    </source>
</evidence>
<evidence type="ECO:0000313" key="3">
    <source>
        <dbReference type="EMBL" id="TAJ43855.1"/>
    </source>
</evidence>
<dbReference type="PANTHER" id="PTHR33495">
    <property type="entry name" value="ANTI-SIGMA FACTOR ANTAGONIST TM_1081-RELATED-RELATED"/>
    <property type="match status" value="1"/>
</dbReference>
<name>A0A483CS17_9EURY</name>
<proteinExistence type="inferred from homology"/>
<protein>
    <submittedName>
        <fullName evidence="3">Anti-sigma factor antagonist</fullName>
    </submittedName>
</protein>